<feature type="region of interest" description="Disordered" evidence="3">
    <location>
        <begin position="198"/>
        <end position="221"/>
    </location>
</feature>
<dbReference type="PANTHER" id="PTHR11575">
    <property type="entry name" value="5'-NUCLEOTIDASE-RELATED"/>
    <property type="match status" value="1"/>
</dbReference>
<evidence type="ECO:0000256" key="1">
    <source>
        <dbReference type="ARBA" id="ARBA00006654"/>
    </source>
</evidence>
<dbReference type="GO" id="GO:0016787">
    <property type="term" value="F:hydrolase activity"/>
    <property type="evidence" value="ECO:0007669"/>
    <property type="project" value="InterPro"/>
</dbReference>
<reference evidence="5" key="1">
    <citation type="submission" date="2021-01" db="EMBL/GenBank/DDBJ databases">
        <authorList>
            <person name="Corre E."/>
            <person name="Pelletier E."/>
            <person name="Niang G."/>
            <person name="Scheremetjew M."/>
            <person name="Finn R."/>
            <person name="Kale V."/>
            <person name="Holt S."/>
            <person name="Cochrane G."/>
            <person name="Meng A."/>
            <person name="Brown T."/>
            <person name="Cohen L."/>
        </authorList>
    </citation>
    <scope>NUCLEOTIDE SEQUENCE</scope>
    <source>
        <strain evidence="5">CCMP2084</strain>
    </source>
</reference>
<evidence type="ECO:0000313" key="5">
    <source>
        <dbReference type="EMBL" id="CAD9810577.1"/>
    </source>
</evidence>
<dbReference type="CDD" id="cd00051">
    <property type="entry name" value="EFh"/>
    <property type="match status" value="1"/>
</dbReference>
<gene>
    <name evidence="5" type="ORF">ASEP1449_LOCUS2400</name>
</gene>
<feature type="domain" description="EF-hand" evidence="4">
    <location>
        <begin position="316"/>
        <end position="342"/>
    </location>
</feature>
<dbReference type="InterPro" id="IPR018247">
    <property type="entry name" value="EF_Hand_1_Ca_BS"/>
</dbReference>
<dbReference type="PANTHER" id="PTHR11575:SF48">
    <property type="entry name" value="5'-NUCLEOTIDASE"/>
    <property type="match status" value="1"/>
</dbReference>
<dbReference type="Gene3D" id="3.90.780.10">
    <property type="entry name" value="5'-Nucleotidase, C-terminal domain"/>
    <property type="match status" value="1"/>
</dbReference>
<dbReference type="GO" id="GO:0009166">
    <property type="term" value="P:nucleotide catabolic process"/>
    <property type="evidence" value="ECO:0007669"/>
    <property type="project" value="InterPro"/>
</dbReference>
<dbReference type="PROSITE" id="PS50222">
    <property type="entry name" value="EF_HAND_2"/>
    <property type="match status" value="2"/>
</dbReference>
<dbReference type="InterPro" id="IPR036907">
    <property type="entry name" value="5'-Nucleotdase_C_sf"/>
</dbReference>
<dbReference type="AlphaFoldDB" id="A0A7S2XJY5"/>
<dbReference type="Pfam" id="PF02872">
    <property type="entry name" value="5_nucleotid_C"/>
    <property type="match status" value="1"/>
</dbReference>
<dbReference type="SUPFAM" id="SSF55816">
    <property type="entry name" value="5'-nucleotidase (syn. UDP-sugar hydrolase), C-terminal domain"/>
    <property type="match status" value="1"/>
</dbReference>
<name>A0A7S2XJY5_9STRA</name>
<dbReference type="SMART" id="SM00054">
    <property type="entry name" value="EFh"/>
    <property type="match status" value="2"/>
</dbReference>
<dbReference type="Gene3D" id="1.10.238.10">
    <property type="entry name" value="EF-hand"/>
    <property type="match status" value="1"/>
</dbReference>
<dbReference type="Pfam" id="PF13202">
    <property type="entry name" value="EF-hand_5"/>
    <property type="match status" value="2"/>
</dbReference>
<dbReference type="InterPro" id="IPR011992">
    <property type="entry name" value="EF-hand-dom_pair"/>
</dbReference>
<evidence type="ECO:0000256" key="3">
    <source>
        <dbReference type="SAM" id="MobiDB-lite"/>
    </source>
</evidence>
<dbReference type="InterPro" id="IPR002048">
    <property type="entry name" value="EF_hand_dom"/>
</dbReference>
<dbReference type="PROSITE" id="PS00018">
    <property type="entry name" value="EF_HAND_1"/>
    <property type="match status" value="2"/>
</dbReference>
<comment type="similarity">
    <text evidence="1">Belongs to the 5'-nucleotidase family.</text>
</comment>
<dbReference type="InterPro" id="IPR006179">
    <property type="entry name" value="5_nucleotidase/apyrase"/>
</dbReference>
<protein>
    <recommendedName>
        <fullName evidence="4">EF-hand domain-containing protein</fullName>
    </recommendedName>
</protein>
<dbReference type="SUPFAM" id="SSF47473">
    <property type="entry name" value="EF-hand"/>
    <property type="match status" value="1"/>
</dbReference>
<accession>A0A7S2XJY5</accession>
<dbReference type="GO" id="GO:0005509">
    <property type="term" value="F:calcium ion binding"/>
    <property type="evidence" value="ECO:0007669"/>
    <property type="project" value="InterPro"/>
</dbReference>
<keyword evidence="2" id="KW-0106">Calcium</keyword>
<evidence type="ECO:0000259" key="4">
    <source>
        <dbReference type="PROSITE" id="PS50222"/>
    </source>
</evidence>
<proteinExistence type="inferred from homology"/>
<dbReference type="InterPro" id="IPR008334">
    <property type="entry name" value="5'-Nucleotdase_C"/>
</dbReference>
<dbReference type="EMBL" id="HBHQ01003617">
    <property type="protein sequence ID" value="CAD9810577.1"/>
    <property type="molecule type" value="Transcribed_RNA"/>
</dbReference>
<organism evidence="5">
    <name type="scientific">Attheya septentrionalis</name>
    <dbReference type="NCBI Taxonomy" id="420275"/>
    <lineage>
        <taxon>Eukaryota</taxon>
        <taxon>Sar</taxon>
        <taxon>Stramenopiles</taxon>
        <taxon>Ochrophyta</taxon>
        <taxon>Bacillariophyta</taxon>
        <taxon>Coscinodiscophyceae</taxon>
        <taxon>Chaetocerotophycidae</taxon>
        <taxon>Chaetocerotales</taxon>
        <taxon>Attheyaceae</taxon>
        <taxon>Attheya</taxon>
    </lineage>
</organism>
<sequence>MVVPKGLFWEATNMNQWMRPDQESSSSIRILKTGSDARLAALVEWTFDHTHNTGDHQSTPPALVSVDAEFVDLSEYANSPSVQTLVNRKMSVLERMENQIMVHNDFQKENVCLSSVGTRLSQTSVGSFFCMAMQEELDADAAILNGAVLKGDSTYPDNIMSYADLRKELPFPTKMVVVPMTRKLLREAILFSRTQLEDQPTTMEGKESSNADTPAQIHGTEGDGIARRGYLQVSPDFCIHGNDNEDDTDTTQIQVALPRNLLSGFCRIKPLVNLGEELKASGTFPEEDDFVPALDLVTRYCCKNRWLELSSNISRFEDMDMNRDGVLDRHEVKIAMTSILGTAPEPFFVDKMIDAIDQDGNGVIDEADFNVLLSMIEHRDQN</sequence>
<feature type="domain" description="EF-hand" evidence="4">
    <location>
        <begin position="344"/>
        <end position="379"/>
    </location>
</feature>
<evidence type="ECO:0000256" key="2">
    <source>
        <dbReference type="ARBA" id="ARBA00022837"/>
    </source>
</evidence>